<comment type="caution">
    <text evidence="2">The sequence shown here is derived from an EMBL/GenBank/DDBJ whole genome shotgun (WGS) entry which is preliminary data.</text>
</comment>
<evidence type="ECO:0000256" key="1">
    <source>
        <dbReference type="SAM" id="MobiDB-lite"/>
    </source>
</evidence>
<feature type="region of interest" description="Disordered" evidence="1">
    <location>
        <begin position="1"/>
        <end position="33"/>
    </location>
</feature>
<reference evidence="2 3" key="1">
    <citation type="submission" date="2024-07" db="EMBL/GenBank/DDBJ databases">
        <title>Characterization of a bacterium isolated from hydrolysated instant sea cucumber by whole-genome sequencing and metabolomics.</title>
        <authorList>
            <person name="Luo X."/>
            <person name="Zhang Z."/>
            <person name="Zheng Z."/>
            <person name="Zhang W."/>
            <person name="Ming T."/>
            <person name="Jiao L."/>
            <person name="Su X."/>
            <person name="Kong F."/>
            <person name="Xu J."/>
        </authorList>
    </citation>
    <scope>NUCLEOTIDE SEQUENCE [LARGE SCALE GENOMIC DNA]</scope>
    <source>
        <strain evidence="2 3">XL-2024</strain>
    </source>
</reference>
<dbReference type="RefSeq" id="WP_368635766.1">
    <property type="nucleotide sequence ID" value="NZ_JBFRHK010000003.1"/>
</dbReference>
<keyword evidence="3" id="KW-1185">Reference proteome</keyword>
<protein>
    <submittedName>
        <fullName evidence="2">Uncharacterized protein</fullName>
    </submittedName>
</protein>
<evidence type="ECO:0000313" key="2">
    <source>
        <dbReference type="EMBL" id="MEX3744838.1"/>
    </source>
</evidence>
<organism evidence="2 3">
    <name type="scientific">Lysinibacillus xylanilyticus</name>
    <dbReference type="NCBI Taxonomy" id="582475"/>
    <lineage>
        <taxon>Bacteria</taxon>
        <taxon>Bacillati</taxon>
        <taxon>Bacillota</taxon>
        <taxon>Bacilli</taxon>
        <taxon>Bacillales</taxon>
        <taxon>Bacillaceae</taxon>
        <taxon>Lysinibacillus</taxon>
    </lineage>
</organism>
<gene>
    <name evidence="2" type="ORF">AB1300_06775</name>
</gene>
<dbReference type="EMBL" id="JBFRHK010000003">
    <property type="protein sequence ID" value="MEX3744838.1"/>
    <property type="molecule type" value="Genomic_DNA"/>
</dbReference>
<evidence type="ECO:0000313" key="3">
    <source>
        <dbReference type="Proteomes" id="UP001558534"/>
    </source>
</evidence>
<name>A0ABV3VVC3_9BACI</name>
<proteinExistence type="predicted"/>
<sequence>MRKRSANVAAATNVLSARKRSVSGKAPSRNGNQPHIMVNAIKISI</sequence>
<dbReference type="Proteomes" id="UP001558534">
    <property type="component" value="Unassembled WGS sequence"/>
</dbReference>
<accession>A0ABV3VVC3</accession>